<dbReference type="Pfam" id="PF06267">
    <property type="entry name" value="DUF1028"/>
    <property type="match status" value="1"/>
</dbReference>
<dbReference type="SUPFAM" id="SSF56235">
    <property type="entry name" value="N-terminal nucleophile aminohydrolases (Ntn hydrolases)"/>
    <property type="match status" value="1"/>
</dbReference>
<dbReference type="AlphaFoldDB" id="A0A7X1NUS1"/>
<dbReference type="EMBL" id="WBSL01000001">
    <property type="protein sequence ID" value="MPY65869.1"/>
    <property type="molecule type" value="Genomic_DNA"/>
</dbReference>
<dbReference type="InterPro" id="IPR029055">
    <property type="entry name" value="Ntn_hydrolases_N"/>
</dbReference>
<evidence type="ECO:0000313" key="1">
    <source>
        <dbReference type="EMBL" id="MPY65869.1"/>
    </source>
</evidence>
<protein>
    <submittedName>
        <fullName evidence="1">DUF1028 domain-containing protein</fullName>
    </submittedName>
</protein>
<sequence length="302" mass="32079">MTFSIVGRDPVTGDLGVAVASKFLAVGALVPFARAGVGAVATQSYVNPNYGPDGLQLLADGLSPDEVAAEFQRTDPDIAQRQFGIVGADGRSVTFSGEDCHAWAGGFSGPDVAIQGNILTGPEVVETMREAWEGAEGQPLPRRLLAALRAGDAAGGDKRGRQSAALLCVGPGRGYGGLTDDWVNLRADDHAEPCEELERLLGIHDLLFGRPESTRELTGEELEWLRALLIVQDHATSLPAGPWDPETEAAAWALYGTENLEERWVPGGQFDPVALAYLAERYGNEVRPAPLSPQEREAPAGE</sequence>
<dbReference type="PANTHER" id="PTHR39328:SF1">
    <property type="entry name" value="BLL2871 PROTEIN"/>
    <property type="match status" value="1"/>
</dbReference>
<accession>A0A7X1NUS1</accession>
<name>A0A7X1NUS1_9DEIO</name>
<dbReference type="Gene3D" id="3.60.20.10">
    <property type="entry name" value="Glutamine Phosphoribosylpyrophosphate, subunit 1, domain 1"/>
    <property type="match status" value="1"/>
</dbReference>
<dbReference type="InterPro" id="IPR010430">
    <property type="entry name" value="DUF1028"/>
</dbReference>
<gene>
    <name evidence="1" type="ORF">F8S09_04040</name>
</gene>
<evidence type="ECO:0000313" key="2">
    <source>
        <dbReference type="Proteomes" id="UP000484842"/>
    </source>
</evidence>
<keyword evidence="2" id="KW-1185">Reference proteome</keyword>
<organism evidence="1 2">
    <name type="scientific">Deinococcus terrestris</name>
    <dbReference type="NCBI Taxonomy" id="2651870"/>
    <lineage>
        <taxon>Bacteria</taxon>
        <taxon>Thermotogati</taxon>
        <taxon>Deinococcota</taxon>
        <taxon>Deinococci</taxon>
        <taxon>Deinococcales</taxon>
        <taxon>Deinococcaceae</taxon>
        <taxon>Deinococcus</taxon>
    </lineage>
</organism>
<reference evidence="1 2" key="1">
    <citation type="submission" date="2019-10" db="EMBL/GenBank/DDBJ databases">
        <title>Deinococcus sp. isolated from soil.</title>
        <authorList>
            <person name="Li Y."/>
            <person name="Wang J."/>
        </authorList>
    </citation>
    <scope>NUCLEOTIDE SEQUENCE [LARGE SCALE GENOMIC DNA]</scope>
    <source>
        <strain evidence="1 2">SDU3-2</strain>
    </source>
</reference>
<dbReference type="PANTHER" id="PTHR39328">
    <property type="entry name" value="BLL2871 PROTEIN"/>
    <property type="match status" value="1"/>
</dbReference>
<comment type="caution">
    <text evidence="1">The sequence shown here is derived from an EMBL/GenBank/DDBJ whole genome shotgun (WGS) entry which is preliminary data.</text>
</comment>
<dbReference type="Proteomes" id="UP000484842">
    <property type="component" value="Unassembled WGS sequence"/>
</dbReference>
<dbReference type="RefSeq" id="WP_152869116.1">
    <property type="nucleotide sequence ID" value="NZ_WBSL01000001.1"/>
</dbReference>
<proteinExistence type="predicted"/>